<dbReference type="KEGG" id="rsi:Runsl_5856"/>
<proteinExistence type="predicted"/>
<gene>
    <name evidence="1" type="ordered locus">Runsl_5856</name>
</gene>
<sequence length="256" mass="30038">MSNNLSSDTKSHNSTVSSGERLQEIHYRLIKSWEKQQHSGLVPMIYPNPQPDSLLFIGINPSLGENDIVKVLAGTEFEQFVPDRASVREYFSFKPDLVHQQLQNWQTIQQYHRQKLNYFERHRKIAEKAGMPWEQLDLFQLRESAQVNLVRLLKNNLTEPFFLEQLEIFFDLLEVIAPKIIVIMNRKTGEILKKKLPEDKAGVSALRPTDRNDVYMFEFRGQRIPVLFSVHVQYKTAIERERINNDIVNTIREFAI</sequence>
<accession>A0A7U4E983</accession>
<dbReference type="RefSeq" id="WP_013921734.1">
    <property type="nucleotide sequence ID" value="NC_015694.1"/>
</dbReference>
<organism evidence="1 2">
    <name type="scientific">Runella slithyformis (strain ATCC 29530 / DSM 19594 / LMG 11500 / NCIMB 11436 / LSU 4)</name>
    <dbReference type="NCBI Taxonomy" id="761193"/>
    <lineage>
        <taxon>Bacteria</taxon>
        <taxon>Pseudomonadati</taxon>
        <taxon>Bacteroidota</taxon>
        <taxon>Cytophagia</taxon>
        <taxon>Cytophagales</taxon>
        <taxon>Spirosomataceae</taxon>
        <taxon>Runella</taxon>
    </lineage>
</organism>
<keyword evidence="1" id="KW-0614">Plasmid</keyword>
<evidence type="ECO:0000313" key="2">
    <source>
        <dbReference type="Proteomes" id="UP000000493"/>
    </source>
</evidence>
<keyword evidence="2" id="KW-1185">Reference proteome</keyword>
<dbReference type="EMBL" id="CP002862">
    <property type="protein sequence ID" value="AEI52153.1"/>
    <property type="molecule type" value="Genomic_DNA"/>
</dbReference>
<name>A0A7U4E983_RUNSL</name>
<protein>
    <submittedName>
        <fullName evidence="1">Uncharacterized protein</fullName>
    </submittedName>
</protein>
<evidence type="ECO:0000313" key="1">
    <source>
        <dbReference type="EMBL" id="AEI52153.1"/>
    </source>
</evidence>
<reference evidence="1 2" key="2">
    <citation type="journal article" date="2012" name="Stand. Genomic Sci.">
        <title>Complete genome sequence of the aquatic bacterium Runella slithyformis type strain (LSU 4(T)).</title>
        <authorList>
            <person name="Copeland A."/>
            <person name="Zhang X."/>
            <person name="Misra M."/>
            <person name="Lapidus A."/>
            <person name="Nolan M."/>
            <person name="Lucas S."/>
            <person name="Deshpande S."/>
            <person name="Cheng J.F."/>
            <person name="Tapia R."/>
            <person name="Goodwin L.A."/>
            <person name="Pitluck S."/>
            <person name="Liolios K."/>
            <person name="Pagani I."/>
            <person name="Ivanova N."/>
            <person name="Mikhailova N."/>
            <person name="Pati A."/>
            <person name="Chen A."/>
            <person name="Palaniappan K."/>
            <person name="Land M."/>
            <person name="Hauser L."/>
            <person name="Pan C."/>
            <person name="Jeffries C.D."/>
            <person name="Detter J.C."/>
            <person name="Brambilla E.M."/>
            <person name="Rohde M."/>
            <person name="Djao O.D."/>
            <person name="Goker M."/>
            <person name="Sikorski J."/>
            <person name="Tindall B.J."/>
            <person name="Woyke T."/>
            <person name="Bristow J."/>
            <person name="Eisen J.A."/>
            <person name="Markowitz V."/>
            <person name="Hugenholtz P."/>
            <person name="Kyrpides N.C."/>
            <person name="Klenk H.P."/>
            <person name="Mavromatis K."/>
        </authorList>
    </citation>
    <scope>NUCLEOTIDE SEQUENCE [LARGE SCALE GENOMIC DNA]</scope>
    <source>
        <strain evidence="2">ATCC 29530 / DSM 19594 / LMG 11500 / NCIMB 11436 / LSU 4</strain>
    </source>
</reference>
<dbReference type="Proteomes" id="UP000000493">
    <property type="component" value="Plasmid pRUNSL03"/>
</dbReference>
<reference evidence="2" key="1">
    <citation type="submission" date="2011-06" db="EMBL/GenBank/DDBJ databases">
        <title>The complete genome of plasmid 3 of Runella slithyformis DSM 19594.</title>
        <authorList>
            <consortium name="US DOE Joint Genome Institute (JGI-PGF)"/>
            <person name="Lucas S."/>
            <person name="Han J."/>
            <person name="Lapidus A."/>
            <person name="Bruce D."/>
            <person name="Goodwin L."/>
            <person name="Pitluck S."/>
            <person name="Peters L."/>
            <person name="Kyrpides N."/>
            <person name="Mavromatis K."/>
            <person name="Ivanova N."/>
            <person name="Ovchinnikova G."/>
            <person name="Zhang X."/>
            <person name="Misra M."/>
            <person name="Detter J.C."/>
            <person name="Tapia R."/>
            <person name="Han C."/>
            <person name="Land M."/>
            <person name="Hauser L."/>
            <person name="Markowitz V."/>
            <person name="Cheng J.-F."/>
            <person name="Hugenholtz P."/>
            <person name="Woyke T."/>
            <person name="Wu D."/>
            <person name="Tindall B."/>
            <person name="Faehrich R."/>
            <person name="Brambilla E."/>
            <person name="Klenk H.-P."/>
            <person name="Eisen J.A."/>
        </authorList>
    </citation>
    <scope>NUCLEOTIDE SEQUENCE [LARGE SCALE GENOMIC DNA]</scope>
    <source>
        <strain evidence="2">ATCC 29530 / DSM 19594 / LMG 11500 / NCIMB 11436 / LSU 4</strain>
        <plasmid evidence="2">pRUNSL03</plasmid>
    </source>
</reference>
<geneLocation type="plasmid" evidence="1 2">
    <name>pRUNSL03</name>
</geneLocation>
<dbReference type="AlphaFoldDB" id="A0A7U4E983"/>